<dbReference type="KEGG" id="pmal:PMUG01_11039200"/>
<dbReference type="Proteomes" id="UP000219813">
    <property type="component" value="Chromosome 11"/>
</dbReference>
<dbReference type="RefSeq" id="XP_028862579.1">
    <property type="nucleotide sequence ID" value="XM_029006051.1"/>
</dbReference>
<keyword evidence="1" id="KW-0732">Signal</keyword>
<reference evidence="3 5" key="3">
    <citation type="submission" date="2016-06" db="EMBL/GenBank/DDBJ databases">
        <authorList>
            <consortium name="Pathogen Informatics"/>
        </authorList>
    </citation>
    <scope>NUCLEOTIDE SEQUENCE [LARGE SCALE GENOMIC DNA]</scope>
</reference>
<feature type="chain" id="PRO_5015059628" evidence="1">
    <location>
        <begin position="20"/>
        <end position="577"/>
    </location>
</feature>
<keyword evidence="5" id="KW-1185">Reference proteome</keyword>
<dbReference type="AlphaFoldDB" id="A0A1A8W7G8"/>
<protein>
    <submittedName>
        <fullName evidence="2">Uncharacterized protein</fullName>
    </submittedName>
</protein>
<accession>A0A1A8W7G8</accession>
<dbReference type="EMBL" id="LT594632">
    <property type="protein sequence ID" value="SCO93141.1"/>
    <property type="molecule type" value="Genomic_DNA"/>
</dbReference>
<dbReference type="GeneID" id="39869853"/>
<name>A0A1A8W7G8_PLAMA</name>
<organism evidence="2 4">
    <name type="scientific">Plasmodium malariae</name>
    <dbReference type="NCBI Taxonomy" id="5858"/>
    <lineage>
        <taxon>Eukaryota</taxon>
        <taxon>Sar</taxon>
        <taxon>Alveolata</taxon>
        <taxon>Apicomplexa</taxon>
        <taxon>Aconoidasida</taxon>
        <taxon>Haemosporida</taxon>
        <taxon>Plasmodiidae</taxon>
        <taxon>Plasmodium</taxon>
        <taxon>Plasmodium (Plasmodium)</taxon>
    </lineage>
</organism>
<evidence type="ECO:0000313" key="2">
    <source>
        <dbReference type="EMBL" id="SBS87104.1"/>
    </source>
</evidence>
<evidence type="ECO:0000256" key="1">
    <source>
        <dbReference type="SAM" id="SignalP"/>
    </source>
</evidence>
<reference evidence="4" key="1">
    <citation type="submission" date="2016-05" db="EMBL/GenBank/DDBJ databases">
        <authorList>
            <person name="Naeem Raeece"/>
        </authorList>
    </citation>
    <scope>NUCLEOTIDE SEQUENCE [LARGE SCALE GENOMIC DNA]</scope>
</reference>
<dbReference type="OMA" id="CVYNIYV"/>
<evidence type="ECO:0000313" key="3">
    <source>
        <dbReference type="EMBL" id="SCO93141.1"/>
    </source>
</evidence>
<reference evidence="2" key="2">
    <citation type="submission" date="2016-05" db="EMBL/GenBank/DDBJ databases">
        <authorList>
            <person name="Lavstsen T."/>
            <person name="Jespersen J.S."/>
        </authorList>
    </citation>
    <scope>NUCLEOTIDE SEQUENCE [LARGE SCALE GENOMIC DNA]</scope>
</reference>
<dbReference type="VEuPathDB" id="PlasmoDB:PmUG01_11039200"/>
<feature type="signal peptide" evidence="1">
    <location>
        <begin position="1"/>
        <end position="19"/>
    </location>
</feature>
<proteinExistence type="predicted"/>
<dbReference type="OrthoDB" id="364384at2759"/>
<dbReference type="EMBL" id="FLQW01000981">
    <property type="protein sequence ID" value="SBS87104.1"/>
    <property type="molecule type" value="Genomic_DNA"/>
</dbReference>
<evidence type="ECO:0000313" key="5">
    <source>
        <dbReference type="Proteomes" id="UP000219813"/>
    </source>
</evidence>
<dbReference type="Proteomes" id="UP000078597">
    <property type="component" value="Unassembled WGS sequence"/>
</dbReference>
<sequence>MINVYTILFYLIFICVQNSHEKTTKKYEYINLLSAKDYSDKLPILKKKYNIKDSGAQNEKKNNYVFSFYGSTGYDKRKVLEHLFNIPCEKRNFINLGFHQKLDLWYGYDKNNNLNIVLDIDLLENKEFLDNNQTIYNYEKLVDLIVESTNSIIIPLSLDDIYIEKSYQKENGKKGESEQVSQRGSEKQKDFSNLYLPKKIENFLNQLNEKGKNMHIYFVLIGESNKKMELNKLYNNFMIELKRNFNNLHNIYLMKQNKLNLSLLQKNNVNKCKLLINDMENALKQMNIFKNFSPFNQNCVYNIYVIEEAYNKTLNYFDDVYYGYEKIINMGNIIEDYGILFNNLIKNALFFFHILTLEQTGTTFKDTVLEKLHTRFVSLIRKQIVKQLLLLEKKIIKDGKEIVLNKQYVRRVKDLIGKGYKLENLKKSLIKKFNEEINKLVIYDYLKQDDSNNLKKLVNEFVNQFEEKMDQVLNSYDNLNQSPLKRLFEKRKMTAEQVTNKRNTWFNPSLNMNLTLTSLVRKGGYGNLQSYFIYDLGLLTFVFGFVNDRDVPDIQQHGQKVPFFKFQPKINLKLNFN</sequence>
<evidence type="ECO:0000313" key="4">
    <source>
        <dbReference type="Proteomes" id="UP000078597"/>
    </source>
</evidence>
<gene>
    <name evidence="3" type="primary">PmUG01_11039200</name>
    <name evidence="2" type="ORF">PMALA_018450</name>
    <name evidence="3" type="ORF">PMUG01_11039200</name>
</gene>